<gene>
    <name evidence="9" type="ORF">OENOO_36005</name>
</gene>
<feature type="transmembrane region" description="Helical" evidence="8">
    <location>
        <begin position="122"/>
        <end position="144"/>
    </location>
</feature>
<evidence type="ECO:0000256" key="3">
    <source>
        <dbReference type="ARBA" id="ARBA00022448"/>
    </source>
</evidence>
<feature type="transmembrane region" description="Helical" evidence="8">
    <location>
        <begin position="229"/>
        <end position="249"/>
    </location>
</feature>
<comment type="caution">
    <text evidence="9">The sequence shown here is derived from an EMBL/GenBank/DDBJ whole genome shotgun (WGS) entry which is preliminary data.</text>
</comment>
<evidence type="ECO:0000256" key="2">
    <source>
        <dbReference type="ARBA" id="ARBA00010145"/>
    </source>
</evidence>
<dbReference type="GO" id="GO:0005886">
    <property type="term" value="C:plasma membrane"/>
    <property type="evidence" value="ECO:0007669"/>
    <property type="project" value="UniProtKB-SubCell"/>
</dbReference>
<evidence type="ECO:0000313" key="9">
    <source>
        <dbReference type="EMBL" id="EAV39955.1"/>
    </source>
</evidence>
<name>A0NHR7_OENOE</name>
<dbReference type="HOGENOM" id="CLU_056175_1_0_9"/>
<keyword evidence="5 8" id="KW-0812">Transmembrane</keyword>
<comment type="subcellular location">
    <subcellularLocation>
        <location evidence="1">Cell membrane</location>
        <topology evidence="1">Multi-pass membrane protein</topology>
    </subcellularLocation>
</comment>
<feature type="transmembrane region" description="Helical" evidence="8">
    <location>
        <begin position="287"/>
        <end position="307"/>
    </location>
</feature>
<dbReference type="Gene3D" id="1.20.1530.20">
    <property type="match status" value="1"/>
</dbReference>
<keyword evidence="4" id="KW-1003">Cell membrane</keyword>
<feature type="transmembrane region" description="Helical" evidence="8">
    <location>
        <begin position="255"/>
        <end position="275"/>
    </location>
</feature>
<feature type="transmembrane region" description="Helical" evidence="8">
    <location>
        <begin position="38"/>
        <end position="55"/>
    </location>
</feature>
<feature type="transmembrane region" description="Helical" evidence="8">
    <location>
        <begin position="197"/>
        <end position="217"/>
    </location>
</feature>
<evidence type="ECO:0000256" key="1">
    <source>
        <dbReference type="ARBA" id="ARBA00004651"/>
    </source>
</evidence>
<feature type="transmembrane region" description="Helical" evidence="8">
    <location>
        <begin position="165"/>
        <end position="185"/>
    </location>
</feature>
<dbReference type="Proteomes" id="UP000003346">
    <property type="component" value="Unassembled WGS sequence"/>
</dbReference>
<dbReference type="Pfam" id="PF03547">
    <property type="entry name" value="Mem_trans"/>
    <property type="match status" value="1"/>
</dbReference>
<keyword evidence="7 8" id="KW-0472">Membrane</keyword>
<reference evidence="9 10" key="1">
    <citation type="submission" date="2006-11" db="EMBL/GenBank/DDBJ databases">
        <authorList>
            <consortium name="Laboratoire de Microbiologie (Universite Bourgogne)"/>
            <consortium name="GENOME Express"/>
            <consortium name="UMR Oenologie Ampelologie (Universite Bordeaux 2)"/>
            <person name="Guzzo J."/>
        </authorList>
    </citation>
    <scope>NUCLEOTIDE SEQUENCE [LARGE SCALE GENOMIC DNA]</scope>
    <source>
        <strain evidence="9 10">ATCC BAA-1163</strain>
    </source>
</reference>
<evidence type="ECO:0000256" key="4">
    <source>
        <dbReference type="ARBA" id="ARBA00022475"/>
    </source>
</evidence>
<dbReference type="InterPro" id="IPR038770">
    <property type="entry name" value="Na+/solute_symporter_sf"/>
</dbReference>
<sequence>MINTVQLNNQIILMFSLILVGLLINKIGFFHQQTSDDLTSILLYVVSPCLIINAFEEPYSPKRIQQFLLTLFGIILFYLVDIFIARIVFGKIKDTALSRVVQYGSVYSNAGFMGVPLASSLFGSQGVFFAAASLAAFNIFNWTHGVKPFQPKQNQLDHKAALQKVVLNPNIIAIVCGLLLFSLSIKIPFVINQAVKYVGSVNTPLSMIVIGNSLAGIKFSRKMLNSKILLALVMKNLFFPVIAIMILEFLKISGIAFYTTVVMAACPVAGIVVLFTLQARGNPRQAITLMSISTILSLATIPLVFAISKI</sequence>
<evidence type="ECO:0000256" key="8">
    <source>
        <dbReference type="SAM" id="Phobius"/>
    </source>
</evidence>
<dbReference type="GO" id="GO:0055085">
    <property type="term" value="P:transmembrane transport"/>
    <property type="evidence" value="ECO:0007669"/>
    <property type="project" value="InterPro"/>
</dbReference>
<dbReference type="AlphaFoldDB" id="A0NHR7"/>
<dbReference type="PANTHER" id="PTHR36838">
    <property type="entry name" value="AUXIN EFFLUX CARRIER FAMILY PROTEIN"/>
    <property type="match status" value="1"/>
</dbReference>
<comment type="similarity">
    <text evidence="2">Belongs to the auxin efflux carrier (TC 2.A.69) family.</text>
</comment>
<keyword evidence="3" id="KW-0813">Transport</keyword>
<protein>
    <submittedName>
        <fullName evidence="9">Permease</fullName>
    </submittedName>
</protein>
<evidence type="ECO:0000313" key="10">
    <source>
        <dbReference type="Proteomes" id="UP000003346"/>
    </source>
</evidence>
<proteinExistence type="inferred from homology"/>
<evidence type="ECO:0000256" key="5">
    <source>
        <dbReference type="ARBA" id="ARBA00022692"/>
    </source>
</evidence>
<dbReference type="EMBL" id="AAUV01000032">
    <property type="protein sequence ID" value="EAV39955.1"/>
    <property type="molecule type" value="Genomic_DNA"/>
</dbReference>
<evidence type="ECO:0000256" key="6">
    <source>
        <dbReference type="ARBA" id="ARBA00022989"/>
    </source>
</evidence>
<feature type="transmembrane region" description="Helical" evidence="8">
    <location>
        <begin position="12"/>
        <end position="32"/>
    </location>
</feature>
<keyword evidence="6 8" id="KW-1133">Transmembrane helix</keyword>
<organism evidence="9 10">
    <name type="scientific">Oenococcus oeni ATCC BAA-1163</name>
    <dbReference type="NCBI Taxonomy" id="379360"/>
    <lineage>
        <taxon>Bacteria</taxon>
        <taxon>Bacillati</taxon>
        <taxon>Bacillota</taxon>
        <taxon>Bacilli</taxon>
        <taxon>Lactobacillales</taxon>
        <taxon>Lactobacillaceae</taxon>
        <taxon>Oenococcus</taxon>
    </lineage>
</organism>
<feature type="transmembrane region" description="Helical" evidence="8">
    <location>
        <begin position="67"/>
        <end position="89"/>
    </location>
</feature>
<evidence type="ECO:0000256" key="7">
    <source>
        <dbReference type="ARBA" id="ARBA00023136"/>
    </source>
</evidence>
<dbReference type="InterPro" id="IPR004776">
    <property type="entry name" value="Mem_transp_PIN-like"/>
</dbReference>
<accession>A0NHR7</accession>
<dbReference type="PANTHER" id="PTHR36838:SF1">
    <property type="entry name" value="SLR1864 PROTEIN"/>
    <property type="match status" value="1"/>
</dbReference>